<dbReference type="AlphaFoldDB" id="G7J992"/>
<accession>G7J992</accession>
<name>G7J992_MEDTR</name>
<sequence length="54" mass="5919">MARFYNKHDLLIEGSRKNQASGTLQIVVAGLSGVAVAIALCVIQGYNWLYHCKP</sequence>
<evidence type="ECO:0000256" key="1">
    <source>
        <dbReference type="SAM" id="Phobius"/>
    </source>
</evidence>
<organism evidence="2 4">
    <name type="scientific">Medicago truncatula</name>
    <name type="common">Barrel medic</name>
    <name type="synonym">Medicago tribuloides</name>
    <dbReference type="NCBI Taxonomy" id="3880"/>
    <lineage>
        <taxon>Eukaryota</taxon>
        <taxon>Viridiplantae</taxon>
        <taxon>Streptophyta</taxon>
        <taxon>Embryophyta</taxon>
        <taxon>Tracheophyta</taxon>
        <taxon>Spermatophyta</taxon>
        <taxon>Magnoliopsida</taxon>
        <taxon>eudicotyledons</taxon>
        <taxon>Gunneridae</taxon>
        <taxon>Pentapetalae</taxon>
        <taxon>rosids</taxon>
        <taxon>fabids</taxon>
        <taxon>Fabales</taxon>
        <taxon>Fabaceae</taxon>
        <taxon>Papilionoideae</taxon>
        <taxon>50 kb inversion clade</taxon>
        <taxon>NPAAA clade</taxon>
        <taxon>Hologalegina</taxon>
        <taxon>IRL clade</taxon>
        <taxon>Trifolieae</taxon>
        <taxon>Medicago</taxon>
    </lineage>
</organism>
<gene>
    <name evidence="2" type="ordered locus">MTR_3g118330</name>
</gene>
<keyword evidence="4" id="KW-1185">Reference proteome</keyword>
<reference evidence="3" key="3">
    <citation type="submission" date="2015-04" db="UniProtKB">
        <authorList>
            <consortium name="EnsemblPlants"/>
        </authorList>
    </citation>
    <scope>IDENTIFICATION</scope>
    <source>
        <strain evidence="3">cv. Jemalong A17</strain>
    </source>
</reference>
<keyword evidence="1 2" id="KW-0812">Transmembrane</keyword>
<dbReference type="EMBL" id="CM001219">
    <property type="protein sequence ID" value="AES74336.1"/>
    <property type="molecule type" value="Genomic_DNA"/>
</dbReference>
<reference evidence="2 4" key="2">
    <citation type="journal article" date="2014" name="BMC Genomics">
        <title>An improved genome release (version Mt4.0) for the model legume Medicago truncatula.</title>
        <authorList>
            <person name="Tang H."/>
            <person name="Krishnakumar V."/>
            <person name="Bidwell S."/>
            <person name="Rosen B."/>
            <person name="Chan A."/>
            <person name="Zhou S."/>
            <person name="Gentzbittel L."/>
            <person name="Childs K.L."/>
            <person name="Yandell M."/>
            <person name="Gundlach H."/>
            <person name="Mayer K.F."/>
            <person name="Schwartz D.C."/>
            <person name="Town C.D."/>
        </authorList>
    </citation>
    <scope>GENOME REANNOTATION</scope>
    <source>
        <strain evidence="3 4">cv. Jemalong A17</strain>
    </source>
</reference>
<evidence type="ECO:0000313" key="3">
    <source>
        <dbReference type="EnsemblPlants" id="AES74336"/>
    </source>
</evidence>
<dbReference type="HOGENOM" id="CLU_3053382_0_0_1"/>
<keyword evidence="1" id="KW-0472">Membrane</keyword>
<proteinExistence type="predicted"/>
<evidence type="ECO:0000313" key="4">
    <source>
        <dbReference type="Proteomes" id="UP000002051"/>
    </source>
</evidence>
<reference evidence="2 4" key="1">
    <citation type="journal article" date="2011" name="Nature">
        <title>The Medicago genome provides insight into the evolution of rhizobial symbioses.</title>
        <authorList>
            <person name="Young N.D."/>
            <person name="Debelle F."/>
            <person name="Oldroyd G.E."/>
            <person name="Geurts R."/>
            <person name="Cannon S.B."/>
            <person name="Udvardi M.K."/>
            <person name="Benedito V.A."/>
            <person name="Mayer K.F."/>
            <person name="Gouzy J."/>
            <person name="Schoof H."/>
            <person name="Van de Peer Y."/>
            <person name="Proost S."/>
            <person name="Cook D.R."/>
            <person name="Meyers B.C."/>
            <person name="Spannagl M."/>
            <person name="Cheung F."/>
            <person name="De Mita S."/>
            <person name="Krishnakumar V."/>
            <person name="Gundlach H."/>
            <person name="Zhou S."/>
            <person name="Mudge J."/>
            <person name="Bharti A.K."/>
            <person name="Murray J.D."/>
            <person name="Naoumkina M.A."/>
            <person name="Rosen B."/>
            <person name="Silverstein K.A."/>
            <person name="Tang H."/>
            <person name="Rombauts S."/>
            <person name="Zhao P.X."/>
            <person name="Zhou P."/>
            <person name="Barbe V."/>
            <person name="Bardou P."/>
            <person name="Bechner M."/>
            <person name="Bellec A."/>
            <person name="Berger A."/>
            <person name="Berges H."/>
            <person name="Bidwell S."/>
            <person name="Bisseling T."/>
            <person name="Choisne N."/>
            <person name="Couloux A."/>
            <person name="Denny R."/>
            <person name="Deshpande S."/>
            <person name="Dai X."/>
            <person name="Doyle J.J."/>
            <person name="Dudez A.M."/>
            <person name="Farmer A.D."/>
            <person name="Fouteau S."/>
            <person name="Franken C."/>
            <person name="Gibelin C."/>
            <person name="Gish J."/>
            <person name="Goldstein S."/>
            <person name="Gonzalez A.J."/>
            <person name="Green P.J."/>
            <person name="Hallab A."/>
            <person name="Hartog M."/>
            <person name="Hua A."/>
            <person name="Humphray S.J."/>
            <person name="Jeong D.H."/>
            <person name="Jing Y."/>
            <person name="Jocker A."/>
            <person name="Kenton S.M."/>
            <person name="Kim D.J."/>
            <person name="Klee K."/>
            <person name="Lai H."/>
            <person name="Lang C."/>
            <person name="Lin S."/>
            <person name="Macmil S.L."/>
            <person name="Magdelenat G."/>
            <person name="Matthews L."/>
            <person name="McCorrison J."/>
            <person name="Monaghan E.L."/>
            <person name="Mun J.H."/>
            <person name="Najar F.Z."/>
            <person name="Nicholson C."/>
            <person name="Noirot C."/>
            <person name="O'Bleness M."/>
            <person name="Paule C.R."/>
            <person name="Poulain J."/>
            <person name="Prion F."/>
            <person name="Qin B."/>
            <person name="Qu C."/>
            <person name="Retzel E.F."/>
            <person name="Riddle C."/>
            <person name="Sallet E."/>
            <person name="Samain S."/>
            <person name="Samson N."/>
            <person name="Sanders I."/>
            <person name="Saurat O."/>
            <person name="Scarpelli C."/>
            <person name="Schiex T."/>
            <person name="Segurens B."/>
            <person name="Severin A.J."/>
            <person name="Sherrier D.J."/>
            <person name="Shi R."/>
            <person name="Sims S."/>
            <person name="Singer S.R."/>
            <person name="Sinharoy S."/>
            <person name="Sterck L."/>
            <person name="Viollet A."/>
            <person name="Wang B.B."/>
            <person name="Wang K."/>
            <person name="Wang M."/>
            <person name="Wang X."/>
            <person name="Warfsmann J."/>
            <person name="Weissenbach J."/>
            <person name="White D.D."/>
            <person name="White J.D."/>
            <person name="Wiley G.B."/>
            <person name="Wincker P."/>
            <person name="Xing Y."/>
            <person name="Yang L."/>
            <person name="Yao Z."/>
            <person name="Ying F."/>
            <person name="Zhai J."/>
            <person name="Zhou L."/>
            <person name="Zuber A."/>
            <person name="Denarie J."/>
            <person name="Dixon R.A."/>
            <person name="May G.D."/>
            <person name="Schwartz D.C."/>
            <person name="Rogers J."/>
            <person name="Quetier F."/>
            <person name="Town C.D."/>
            <person name="Roe B.A."/>
        </authorList>
    </citation>
    <scope>NUCLEOTIDE SEQUENCE [LARGE SCALE GENOMIC DNA]</scope>
    <source>
        <strain evidence="2">A17</strain>
        <strain evidence="3 4">cv. Jemalong A17</strain>
    </source>
</reference>
<dbReference type="EnsemblPlants" id="AES74336">
    <property type="protein sequence ID" value="AES74336"/>
    <property type="gene ID" value="MTR_3g118330"/>
</dbReference>
<dbReference type="PaxDb" id="3880-AES74336"/>
<evidence type="ECO:0000313" key="2">
    <source>
        <dbReference type="EMBL" id="AES74336.1"/>
    </source>
</evidence>
<dbReference type="Proteomes" id="UP000002051">
    <property type="component" value="Chromosome 3"/>
</dbReference>
<protein>
    <submittedName>
        <fullName evidence="2">Transmembrane protein, putative</fullName>
    </submittedName>
</protein>
<keyword evidence="1" id="KW-1133">Transmembrane helix</keyword>
<feature type="transmembrane region" description="Helical" evidence="1">
    <location>
        <begin position="26"/>
        <end position="49"/>
    </location>
</feature>